<protein>
    <recommendedName>
        <fullName evidence="2">RNA 2',3'-cyclic phosphodiesterase</fullName>
        <shortName evidence="2">RNA 2',3'-CPDase</shortName>
        <ecNumber evidence="2">3.1.4.58</ecNumber>
    </recommendedName>
</protein>
<keyword evidence="1 2" id="KW-0378">Hydrolase</keyword>
<feature type="active site" description="Proton donor" evidence="2">
    <location>
        <position position="37"/>
    </location>
</feature>
<dbReference type="HAMAP" id="MF_01940">
    <property type="entry name" value="RNA_CPDase"/>
    <property type="match status" value="1"/>
</dbReference>
<gene>
    <name evidence="3" type="ORF">GCM10017579_28690</name>
</gene>
<dbReference type="InterPro" id="IPR004175">
    <property type="entry name" value="RNA_CPDase"/>
</dbReference>
<dbReference type="PANTHER" id="PTHR35561">
    <property type="entry name" value="RNA 2',3'-CYCLIC PHOSPHODIESTERASE"/>
    <property type="match status" value="1"/>
</dbReference>
<accession>A0ABQ5SXE7</accession>
<comment type="catalytic activity">
    <reaction evidence="2">
        <text>a 3'-end 2',3'-cyclophospho-ribonucleotide-RNA + H2O = a 3'-end 2'-phospho-ribonucleotide-RNA + H(+)</text>
        <dbReference type="Rhea" id="RHEA:11828"/>
        <dbReference type="Rhea" id="RHEA-COMP:10464"/>
        <dbReference type="Rhea" id="RHEA-COMP:17353"/>
        <dbReference type="ChEBI" id="CHEBI:15377"/>
        <dbReference type="ChEBI" id="CHEBI:15378"/>
        <dbReference type="ChEBI" id="CHEBI:83064"/>
        <dbReference type="ChEBI" id="CHEBI:173113"/>
        <dbReference type="EC" id="3.1.4.58"/>
    </reaction>
</comment>
<dbReference type="Gene3D" id="3.90.1140.10">
    <property type="entry name" value="Cyclic phosphodiesterase"/>
    <property type="match status" value="1"/>
</dbReference>
<feature type="active site" description="Proton acceptor" evidence="2">
    <location>
        <position position="125"/>
    </location>
</feature>
<dbReference type="EMBL" id="BSEL01000005">
    <property type="protein sequence ID" value="GLJ68833.1"/>
    <property type="molecule type" value="Genomic_DNA"/>
</dbReference>
<feature type="short sequence motif" description="HXTX 2" evidence="2">
    <location>
        <begin position="125"/>
        <end position="128"/>
    </location>
</feature>
<organism evidence="3 4">
    <name type="scientific">Nocardioides luteus</name>
    <dbReference type="NCBI Taxonomy" id="1844"/>
    <lineage>
        <taxon>Bacteria</taxon>
        <taxon>Bacillati</taxon>
        <taxon>Actinomycetota</taxon>
        <taxon>Actinomycetes</taxon>
        <taxon>Propionibacteriales</taxon>
        <taxon>Nocardioidaceae</taxon>
        <taxon>Nocardioides</taxon>
    </lineage>
</organism>
<comment type="similarity">
    <text evidence="2">Belongs to the 2H phosphoesterase superfamily. ThpR family.</text>
</comment>
<evidence type="ECO:0000256" key="2">
    <source>
        <dbReference type="HAMAP-Rule" id="MF_01940"/>
    </source>
</evidence>
<dbReference type="Pfam" id="PF13563">
    <property type="entry name" value="2_5_RNA_ligase2"/>
    <property type="match status" value="1"/>
</dbReference>
<dbReference type="Proteomes" id="UP001142292">
    <property type="component" value="Unassembled WGS sequence"/>
</dbReference>
<feature type="short sequence motif" description="HXTX 1" evidence="2">
    <location>
        <begin position="37"/>
        <end position="40"/>
    </location>
</feature>
<evidence type="ECO:0000256" key="1">
    <source>
        <dbReference type="ARBA" id="ARBA00022801"/>
    </source>
</evidence>
<dbReference type="InterPro" id="IPR009097">
    <property type="entry name" value="Cyclic_Pdiesterase"/>
</dbReference>
<comment type="caution">
    <text evidence="3">The sequence shown here is derived from an EMBL/GenBank/DDBJ whole genome shotgun (WGS) entry which is preliminary data.</text>
</comment>
<keyword evidence="4" id="KW-1185">Reference proteome</keyword>
<evidence type="ECO:0000313" key="4">
    <source>
        <dbReference type="Proteomes" id="UP001142292"/>
    </source>
</evidence>
<reference evidence="3" key="1">
    <citation type="journal article" date="2014" name="Int. J. Syst. Evol. Microbiol.">
        <title>Complete genome of a new Firmicutes species belonging to the dominant human colonic microbiota ('Ruminococcus bicirculans') reveals two chromosomes and a selective capacity to utilize plant glucans.</title>
        <authorList>
            <consortium name="NISC Comparative Sequencing Program"/>
            <person name="Wegmann U."/>
            <person name="Louis P."/>
            <person name="Goesmann A."/>
            <person name="Henrissat B."/>
            <person name="Duncan S.H."/>
            <person name="Flint H.J."/>
        </authorList>
    </citation>
    <scope>NUCLEOTIDE SEQUENCE</scope>
    <source>
        <strain evidence="3">VKM Ac-1246</strain>
    </source>
</reference>
<proteinExistence type="inferred from homology"/>
<evidence type="ECO:0000313" key="3">
    <source>
        <dbReference type="EMBL" id="GLJ68833.1"/>
    </source>
</evidence>
<dbReference type="EC" id="3.1.4.58" evidence="2"/>
<dbReference type="NCBIfam" id="TIGR02258">
    <property type="entry name" value="2_5_ligase"/>
    <property type="match status" value="1"/>
</dbReference>
<sequence>MFVAVVPPESVIEDLDEFLSVRRDAATFRWSTADQLHLTLAFAEHVPDRSLDDAIERLETAAGRRTPFEMSVTGGGAFPNVAEGKVLYAGVETDAGEELDRVAAGAKNALVKAGVEVDGGRFRPHLTVARTGSPTELSNWVRLLDAYRGPAWTVSSFDLVHSRLGEGPRKRPVYETVATFPFGDGPLS</sequence>
<reference evidence="3" key="2">
    <citation type="submission" date="2023-01" db="EMBL/GenBank/DDBJ databases">
        <authorList>
            <person name="Sun Q."/>
            <person name="Evtushenko L."/>
        </authorList>
    </citation>
    <scope>NUCLEOTIDE SEQUENCE</scope>
    <source>
        <strain evidence="3">VKM Ac-1246</strain>
    </source>
</reference>
<name>A0ABQ5SXE7_9ACTN</name>
<dbReference type="SUPFAM" id="SSF55144">
    <property type="entry name" value="LigT-like"/>
    <property type="match status" value="1"/>
</dbReference>
<comment type="function">
    <text evidence="2">Hydrolyzes RNA 2',3'-cyclic phosphodiester to an RNA 2'-phosphomonoester.</text>
</comment>
<dbReference type="PANTHER" id="PTHR35561:SF1">
    <property type="entry name" value="RNA 2',3'-CYCLIC PHOSPHODIESTERASE"/>
    <property type="match status" value="1"/>
</dbReference>